<keyword evidence="12" id="KW-1185">Reference proteome</keyword>
<dbReference type="Proteomes" id="UP000770661">
    <property type="component" value="Unassembled WGS sequence"/>
</dbReference>
<dbReference type="InterPro" id="IPR015917">
    <property type="entry name" value="Pept_C14A"/>
</dbReference>
<evidence type="ECO:0000256" key="4">
    <source>
        <dbReference type="ARBA" id="ARBA00022801"/>
    </source>
</evidence>
<dbReference type="InterPro" id="IPR033139">
    <property type="entry name" value="Caspase_cys_AS"/>
</dbReference>
<accession>A0A8J4XZZ3</accession>
<feature type="compositionally biased region" description="Low complexity" evidence="8">
    <location>
        <begin position="192"/>
        <end position="209"/>
    </location>
</feature>
<evidence type="ECO:0000256" key="5">
    <source>
        <dbReference type="ARBA" id="ARBA00022807"/>
    </source>
</evidence>
<dbReference type="PROSITE" id="PS01121">
    <property type="entry name" value="CASPASE_HIS"/>
    <property type="match status" value="1"/>
</dbReference>
<dbReference type="InterPro" id="IPR011600">
    <property type="entry name" value="Pept_C14_caspase"/>
</dbReference>
<dbReference type="SUPFAM" id="SSF52129">
    <property type="entry name" value="Caspase-like"/>
    <property type="match status" value="1"/>
</dbReference>
<evidence type="ECO:0000256" key="3">
    <source>
        <dbReference type="ARBA" id="ARBA00022703"/>
    </source>
</evidence>
<dbReference type="InterPro" id="IPR002398">
    <property type="entry name" value="Pept_C14"/>
</dbReference>
<reference evidence="11" key="1">
    <citation type="submission" date="2020-07" db="EMBL/GenBank/DDBJ databases">
        <title>The High-quality genome of the commercially important snow crab, Chionoecetes opilio.</title>
        <authorList>
            <person name="Jeong J.-H."/>
            <person name="Ryu S."/>
        </authorList>
    </citation>
    <scope>NUCLEOTIDE SEQUENCE</scope>
    <source>
        <strain evidence="11">MADBK_172401_WGS</strain>
        <tissue evidence="11">Digestive gland</tissue>
    </source>
</reference>
<name>A0A8J4XZZ3_CHIOP</name>
<feature type="region of interest" description="Disordered" evidence="8">
    <location>
        <begin position="538"/>
        <end position="565"/>
    </location>
</feature>
<dbReference type="PANTHER" id="PTHR47901">
    <property type="entry name" value="CASPASE RECRUITMENT DOMAIN-CONTAINING PROTEIN 18"/>
    <property type="match status" value="1"/>
</dbReference>
<dbReference type="SMART" id="SM00115">
    <property type="entry name" value="CASc"/>
    <property type="match status" value="1"/>
</dbReference>
<comment type="similarity">
    <text evidence="1 7">Belongs to the peptidase C14A family.</text>
</comment>
<keyword evidence="3" id="KW-0053">Apoptosis</keyword>
<dbReference type="GO" id="GO:0006915">
    <property type="term" value="P:apoptotic process"/>
    <property type="evidence" value="ECO:0007669"/>
    <property type="project" value="UniProtKB-KW"/>
</dbReference>
<evidence type="ECO:0000256" key="2">
    <source>
        <dbReference type="ARBA" id="ARBA00022670"/>
    </source>
</evidence>
<feature type="domain" description="Caspase family p10" evidence="9">
    <location>
        <begin position="418"/>
        <end position="506"/>
    </location>
</feature>
<dbReference type="GO" id="GO:0006508">
    <property type="term" value="P:proteolysis"/>
    <property type="evidence" value="ECO:0007669"/>
    <property type="project" value="UniProtKB-KW"/>
</dbReference>
<dbReference type="EMBL" id="JACEEZ010016027">
    <property type="protein sequence ID" value="KAG0718463.1"/>
    <property type="molecule type" value="Genomic_DNA"/>
</dbReference>
<dbReference type="InterPro" id="IPR016129">
    <property type="entry name" value="Caspase_his_AS"/>
</dbReference>
<sequence length="792" mass="87911">MILPDIPSRFQIFLSFTFHLQALIASTRPPSRTAAMSGGEWRGVLERVEEIATEVVEWDRTWDVIYSLHQRVLLTQTHVARLRGLNTRKEQVRQLVALLAAAAAGGGDGSDGSLNIFLEVLLEQGMEGLVRRLDPNGSHSPDALGQQTSAFSALRLTPYQHPSPQWVDKGDRLITLPGQSLPTLPLPGHDITNNNKNDNSCTDNNNTKTASDDHAPTTPMLFPGAASPSPRVPLSIRVVPCRKIGGQQFPKNLVYQNESEPRGHVFLANYKDFVDGMHAPRLGSEIDVANLGQLFSQMGYKTSYHINMTKWDTIQALRDFRNQEEHSKADSCIVVFMSHGRDDRSFFTSDNQYLTVHSVVERFNNRECPILKGKPKIFIFQFCRGSGADIGVDAAPRPVAHSKGLSVDTDSSAFGETLLEKDPTFTDMYIVYSTVGGFVSFRSPESGSWLVEAICKVFMRDACDTELEHLMKNVSRQVRSNFSTEGNKQACEFVQRAFDRHFYFNPRPLASLSGLNLRSLGEVLPSVLHPVRLRRRIRTSSPAAAHRPGEEGGARSRHFSGESTSSEQCFDNLDVLDHPQWAAHALHPRIRNLSLSQRRLSEPEASSPPRPVACGRSFSQLNSVGFSSESCESLELGASRCTSSEVFSPLDNPQQHWNESGFPVAEISGGDAREIHPDAVMEMSLDSPHEPFPLNHSQSALEAVSPSELGGVTGAGPELRAVEGLRPSFKRQLSAPSNNETLQKVNDVRRYLQVNEVDEALLQPLKRIESFINKKKKEGKRRKVDEPSSLDY</sequence>
<dbReference type="InterPro" id="IPR002138">
    <property type="entry name" value="Pept_C14_p10"/>
</dbReference>
<keyword evidence="2" id="KW-0645">Protease</keyword>
<proteinExistence type="inferred from homology"/>
<gene>
    <name evidence="11" type="primary">CASP2</name>
    <name evidence="11" type="ORF">GWK47_052383</name>
</gene>
<evidence type="ECO:0000259" key="10">
    <source>
        <dbReference type="PROSITE" id="PS50208"/>
    </source>
</evidence>
<feature type="domain" description="Caspase family p20" evidence="10">
    <location>
        <begin position="261"/>
        <end position="387"/>
    </location>
</feature>
<keyword evidence="6" id="KW-0865">Zymogen</keyword>
<evidence type="ECO:0000313" key="12">
    <source>
        <dbReference type="Proteomes" id="UP000770661"/>
    </source>
</evidence>
<dbReference type="AlphaFoldDB" id="A0A8J4XZZ3"/>
<dbReference type="OrthoDB" id="6044770at2759"/>
<dbReference type="PANTHER" id="PTHR47901:SF8">
    <property type="entry name" value="CASPASE-3"/>
    <property type="match status" value="1"/>
</dbReference>
<keyword evidence="4" id="KW-0378">Hydrolase</keyword>
<dbReference type="PROSITE" id="PS01122">
    <property type="entry name" value="CASPASE_CYS"/>
    <property type="match status" value="1"/>
</dbReference>
<dbReference type="PROSITE" id="PS50208">
    <property type="entry name" value="CASPASE_P20"/>
    <property type="match status" value="1"/>
</dbReference>
<evidence type="ECO:0000259" key="9">
    <source>
        <dbReference type="PROSITE" id="PS50207"/>
    </source>
</evidence>
<dbReference type="InterPro" id="IPR029030">
    <property type="entry name" value="Caspase-like_dom_sf"/>
</dbReference>
<dbReference type="GO" id="GO:0004197">
    <property type="term" value="F:cysteine-type endopeptidase activity"/>
    <property type="evidence" value="ECO:0007669"/>
    <property type="project" value="InterPro"/>
</dbReference>
<dbReference type="PRINTS" id="PR00376">
    <property type="entry name" value="IL1BCENZYME"/>
</dbReference>
<feature type="region of interest" description="Disordered" evidence="8">
    <location>
        <begin position="184"/>
        <end position="216"/>
    </location>
</feature>
<dbReference type="Gene3D" id="3.40.50.1460">
    <property type="match status" value="1"/>
</dbReference>
<dbReference type="InterPro" id="IPR001309">
    <property type="entry name" value="Pept_C14_p20"/>
</dbReference>
<evidence type="ECO:0000256" key="1">
    <source>
        <dbReference type="ARBA" id="ARBA00010134"/>
    </source>
</evidence>
<keyword evidence="5" id="KW-0788">Thiol protease</keyword>
<protein>
    <submittedName>
        <fullName evidence="11">Caspase-2</fullName>
    </submittedName>
</protein>
<dbReference type="Pfam" id="PF00656">
    <property type="entry name" value="Peptidase_C14"/>
    <property type="match status" value="1"/>
</dbReference>
<organism evidence="11 12">
    <name type="scientific">Chionoecetes opilio</name>
    <name type="common">Atlantic snow crab</name>
    <name type="synonym">Cancer opilio</name>
    <dbReference type="NCBI Taxonomy" id="41210"/>
    <lineage>
        <taxon>Eukaryota</taxon>
        <taxon>Metazoa</taxon>
        <taxon>Ecdysozoa</taxon>
        <taxon>Arthropoda</taxon>
        <taxon>Crustacea</taxon>
        <taxon>Multicrustacea</taxon>
        <taxon>Malacostraca</taxon>
        <taxon>Eumalacostraca</taxon>
        <taxon>Eucarida</taxon>
        <taxon>Decapoda</taxon>
        <taxon>Pleocyemata</taxon>
        <taxon>Brachyura</taxon>
        <taxon>Eubrachyura</taxon>
        <taxon>Majoidea</taxon>
        <taxon>Majidae</taxon>
        <taxon>Chionoecetes</taxon>
    </lineage>
</organism>
<evidence type="ECO:0000256" key="6">
    <source>
        <dbReference type="ARBA" id="ARBA00023145"/>
    </source>
</evidence>
<evidence type="ECO:0000256" key="8">
    <source>
        <dbReference type="SAM" id="MobiDB-lite"/>
    </source>
</evidence>
<dbReference type="PROSITE" id="PS50207">
    <property type="entry name" value="CASPASE_P10"/>
    <property type="match status" value="1"/>
</dbReference>
<evidence type="ECO:0000313" key="11">
    <source>
        <dbReference type="EMBL" id="KAG0718463.1"/>
    </source>
</evidence>
<comment type="caution">
    <text evidence="11">The sequence shown here is derived from an EMBL/GenBank/DDBJ whole genome shotgun (WGS) entry which is preliminary data.</text>
</comment>
<evidence type="ECO:0000256" key="7">
    <source>
        <dbReference type="RuleBase" id="RU003971"/>
    </source>
</evidence>